<dbReference type="SMART" id="SM00422">
    <property type="entry name" value="HTH_MERR"/>
    <property type="match status" value="1"/>
</dbReference>
<dbReference type="Proteomes" id="UP000264310">
    <property type="component" value="Unassembled WGS sequence"/>
</dbReference>
<accession>A0A371X625</accession>
<keyword evidence="2" id="KW-0805">Transcription regulation</keyword>
<feature type="region of interest" description="Disordered" evidence="5">
    <location>
        <begin position="169"/>
        <end position="188"/>
    </location>
</feature>
<evidence type="ECO:0000256" key="5">
    <source>
        <dbReference type="SAM" id="MobiDB-lite"/>
    </source>
</evidence>
<organism evidence="7 8">
    <name type="scientific">Fulvimarina endophytica</name>
    <dbReference type="NCBI Taxonomy" id="2293836"/>
    <lineage>
        <taxon>Bacteria</taxon>
        <taxon>Pseudomonadati</taxon>
        <taxon>Pseudomonadota</taxon>
        <taxon>Alphaproteobacteria</taxon>
        <taxon>Hyphomicrobiales</taxon>
        <taxon>Aurantimonadaceae</taxon>
        <taxon>Fulvimarina</taxon>
    </lineage>
</organism>
<dbReference type="SUPFAM" id="SSF46955">
    <property type="entry name" value="Putative DNA-binding domain"/>
    <property type="match status" value="1"/>
</dbReference>
<evidence type="ECO:0000256" key="2">
    <source>
        <dbReference type="ARBA" id="ARBA00023015"/>
    </source>
</evidence>
<keyword evidence="8" id="KW-1185">Reference proteome</keyword>
<name>A0A371X625_9HYPH</name>
<keyword evidence="3" id="KW-0238">DNA-binding</keyword>
<dbReference type="EMBL" id="QURL01000003">
    <property type="protein sequence ID" value="RFC64484.1"/>
    <property type="molecule type" value="Genomic_DNA"/>
</dbReference>
<evidence type="ECO:0000313" key="7">
    <source>
        <dbReference type="EMBL" id="RFC64484.1"/>
    </source>
</evidence>
<dbReference type="CDD" id="cd00592">
    <property type="entry name" value="HTH_MerR-like"/>
    <property type="match status" value="1"/>
</dbReference>
<evidence type="ECO:0000256" key="3">
    <source>
        <dbReference type="ARBA" id="ARBA00023125"/>
    </source>
</evidence>
<dbReference type="GO" id="GO:0003700">
    <property type="term" value="F:DNA-binding transcription factor activity"/>
    <property type="evidence" value="ECO:0007669"/>
    <property type="project" value="InterPro"/>
</dbReference>
<evidence type="ECO:0000256" key="4">
    <source>
        <dbReference type="ARBA" id="ARBA00023163"/>
    </source>
</evidence>
<dbReference type="Gene3D" id="1.10.1660.10">
    <property type="match status" value="1"/>
</dbReference>
<evidence type="ECO:0000313" key="8">
    <source>
        <dbReference type="Proteomes" id="UP000264310"/>
    </source>
</evidence>
<proteinExistence type="predicted"/>
<dbReference type="PROSITE" id="PS50937">
    <property type="entry name" value="HTH_MERR_2"/>
    <property type="match status" value="1"/>
</dbReference>
<dbReference type="PANTHER" id="PTHR30204:SF69">
    <property type="entry name" value="MERR-FAMILY TRANSCRIPTIONAL REGULATOR"/>
    <property type="match status" value="1"/>
</dbReference>
<keyword evidence="4" id="KW-0804">Transcription</keyword>
<reference evidence="7 8" key="1">
    <citation type="submission" date="2018-08" db="EMBL/GenBank/DDBJ databases">
        <title>Fulvimarina sp. 85, whole genome shotgun sequence.</title>
        <authorList>
            <person name="Tuo L."/>
        </authorList>
    </citation>
    <scope>NUCLEOTIDE SEQUENCE [LARGE SCALE GENOMIC DNA]</scope>
    <source>
        <strain evidence="7 8">85</strain>
    </source>
</reference>
<dbReference type="InterPro" id="IPR009061">
    <property type="entry name" value="DNA-bd_dom_put_sf"/>
</dbReference>
<evidence type="ECO:0000256" key="1">
    <source>
        <dbReference type="ARBA" id="ARBA00022491"/>
    </source>
</evidence>
<dbReference type="InterPro" id="IPR000551">
    <property type="entry name" value="MerR-type_HTH_dom"/>
</dbReference>
<dbReference type="InterPro" id="IPR047057">
    <property type="entry name" value="MerR_fam"/>
</dbReference>
<feature type="domain" description="HTH merR-type" evidence="6">
    <location>
        <begin position="14"/>
        <end position="79"/>
    </location>
</feature>
<comment type="caution">
    <text evidence="7">The sequence shown here is derived from an EMBL/GenBank/DDBJ whole genome shotgun (WGS) entry which is preliminary data.</text>
</comment>
<dbReference type="Pfam" id="PF13411">
    <property type="entry name" value="MerR_1"/>
    <property type="match status" value="1"/>
</dbReference>
<keyword evidence="1" id="KW-0678">Repressor</keyword>
<evidence type="ECO:0000259" key="6">
    <source>
        <dbReference type="PROSITE" id="PS50937"/>
    </source>
</evidence>
<dbReference type="AlphaFoldDB" id="A0A371X625"/>
<protein>
    <submittedName>
        <fullName evidence="7">MerR family transcriptional regulator</fullName>
    </submittedName>
</protein>
<dbReference type="GO" id="GO:0003677">
    <property type="term" value="F:DNA binding"/>
    <property type="evidence" value="ECO:0007669"/>
    <property type="project" value="UniProtKB-KW"/>
</dbReference>
<dbReference type="PANTHER" id="PTHR30204">
    <property type="entry name" value="REDOX-CYCLING DRUG-SENSING TRANSCRIPTIONAL ACTIVATOR SOXR"/>
    <property type="match status" value="1"/>
</dbReference>
<gene>
    <name evidence="7" type="ORF">DYI37_09300</name>
</gene>
<sequence>MTQHRTRKIRLKKIGEVAALFGTTPRTLLYYEEQGILTPDKTGKGTRVYASGDIRRFAVAFELAGLGIPIRRIREIVEASERATSKEEAARAQSSLLTDLGADLRDQIGRLERAVADIEAGRSLIDGTFEAHPAEASAGRASAKEGITPLPAICALLADFGDLETRRLTGDAEGKRPKKPRYVAASGR</sequence>